<feature type="region of interest" description="Disordered" evidence="2">
    <location>
        <begin position="331"/>
        <end position="358"/>
    </location>
</feature>
<evidence type="ECO:0000313" key="3">
    <source>
        <dbReference type="EMBL" id="KAJ7322469.1"/>
    </source>
</evidence>
<dbReference type="Gene3D" id="3.60.40.10">
    <property type="entry name" value="PPM-type phosphatase domain"/>
    <property type="match status" value="1"/>
</dbReference>
<dbReference type="AlphaFoldDB" id="A0A9Q0XR30"/>
<reference evidence="3" key="1">
    <citation type="journal article" date="2023" name="DNA Res.">
        <title>Chromosome-level genome assembly of Phrynocephalus forsythii using third-generation DNA sequencing and Hi-C analysis.</title>
        <authorList>
            <person name="Qi Y."/>
            <person name="Zhao W."/>
            <person name="Zhao Y."/>
            <person name="Niu C."/>
            <person name="Cao S."/>
            <person name="Zhang Y."/>
        </authorList>
    </citation>
    <scope>NUCLEOTIDE SEQUENCE</scope>
    <source>
        <tissue evidence="3">Muscle</tissue>
    </source>
</reference>
<feature type="compositionally biased region" description="Basic and acidic residues" evidence="2">
    <location>
        <begin position="437"/>
        <end position="453"/>
    </location>
</feature>
<feature type="compositionally biased region" description="Basic and acidic residues" evidence="2">
    <location>
        <begin position="335"/>
        <end position="358"/>
    </location>
</feature>
<dbReference type="Proteomes" id="UP001142489">
    <property type="component" value="Unassembled WGS sequence"/>
</dbReference>
<feature type="region of interest" description="Disordered" evidence="2">
    <location>
        <begin position="414"/>
        <end position="453"/>
    </location>
</feature>
<organism evidence="3 4">
    <name type="scientific">Phrynocephalus forsythii</name>
    <dbReference type="NCBI Taxonomy" id="171643"/>
    <lineage>
        <taxon>Eukaryota</taxon>
        <taxon>Metazoa</taxon>
        <taxon>Chordata</taxon>
        <taxon>Craniata</taxon>
        <taxon>Vertebrata</taxon>
        <taxon>Euteleostomi</taxon>
        <taxon>Lepidosauria</taxon>
        <taxon>Squamata</taxon>
        <taxon>Bifurcata</taxon>
        <taxon>Unidentata</taxon>
        <taxon>Episquamata</taxon>
        <taxon>Toxicofera</taxon>
        <taxon>Iguania</taxon>
        <taxon>Acrodonta</taxon>
        <taxon>Agamidae</taxon>
        <taxon>Agaminae</taxon>
        <taxon>Phrynocephalus</taxon>
    </lineage>
</organism>
<feature type="region of interest" description="Disordered" evidence="2">
    <location>
        <begin position="513"/>
        <end position="585"/>
    </location>
</feature>
<evidence type="ECO:0000256" key="1">
    <source>
        <dbReference type="SAM" id="Coils"/>
    </source>
</evidence>
<feature type="compositionally biased region" description="Low complexity" evidence="2">
    <location>
        <begin position="518"/>
        <end position="528"/>
    </location>
</feature>
<accession>A0A9Q0XR30</accession>
<feature type="compositionally biased region" description="Basic and acidic residues" evidence="2">
    <location>
        <begin position="530"/>
        <end position="539"/>
    </location>
</feature>
<gene>
    <name evidence="3" type="ORF">JRQ81_018756</name>
</gene>
<feature type="coiled-coil region" evidence="1">
    <location>
        <begin position="481"/>
        <end position="508"/>
    </location>
</feature>
<feature type="compositionally biased region" description="Basic and acidic residues" evidence="2">
    <location>
        <begin position="572"/>
        <end position="584"/>
    </location>
</feature>
<keyword evidence="4" id="KW-1185">Reference proteome</keyword>
<dbReference type="OrthoDB" id="343114at2759"/>
<name>A0A9Q0XR30_9SAUR</name>
<evidence type="ECO:0000256" key="2">
    <source>
        <dbReference type="SAM" id="MobiDB-lite"/>
    </source>
</evidence>
<dbReference type="EMBL" id="JAPFRF010000009">
    <property type="protein sequence ID" value="KAJ7322469.1"/>
    <property type="molecule type" value="Genomic_DNA"/>
</dbReference>
<sequence>MTCEGKPQSSKQYQSEEDPKVITTDFKKVGHLDITVICSVCEEAVHINKLFHHKKAHQAQAVLGYQRPWIEPIDIDKLNFRRKQLFLKMRQTDTFTERENEKIACSFDLLKETLKVAPYFHIKSLAQSSVHIEVVSNPLIKAIAICQDKNVVWHTDLEDVFVVLDNYGRRKGTCFLGVFDGTNGISAAQTTSAELPLLFLDQLSRGDPSYEVSEEEKKVLDSFDTIFRADYKVREKGFTVKKVKGKRSRLKTHEWIHKAYAKSFWRMDRLLRLGRNEVSRVHWSSCAAVTCLVERINDEKEKTDQETKNTFNKQHHAIPQEEEVPEKIIGAKGKSNPERGPGRFEEHQREELTERANAEKEQNIVDNKELLDEMNTTDQATVNVVEECEVEPTERMNEEKEQTSIQKDMAVKEQLSGGITRTKRKSATGRTGNFTEQQKETPTEKEKNMAQREELPQGIGEVKRDSHQEQGTGSIAVLWLEESTEIMNEEKEDNLIEAEKELTEGIKRAKWKADMEQETGSITEQQTESETERLNEGKDQNVLQQKELPGGVSKANRKISEEQGVGSTAQLWREESAERVREENEQTFIHDGQLPERIIKEHEKNITKEQQKPLEIISDGKEECITELGDNEQSTNNKGRIEEENLLENCPSEISVGLMHIANIGILTRIMKQDEEQFK</sequence>
<dbReference type="InterPro" id="IPR036457">
    <property type="entry name" value="PPM-type-like_dom_sf"/>
</dbReference>
<evidence type="ECO:0000313" key="4">
    <source>
        <dbReference type="Proteomes" id="UP001142489"/>
    </source>
</evidence>
<protein>
    <submittedName>
        <fullName evidence="3">Uncharacterized protein</fullName>
    </submittedName>
</protein>
<keyword evidence="1" id="KW-0175">Coiled coil</keyword>
<dbReference type="SUPFAM" id="SSF81606">
    <property type="entry name" value="PP2C-like"/>
    <property type="match status" value="1"/>
</dbReference>
<comment type="caution">
    <text evidence="3">The sequence shown here is derived from an EMBL/GenBank/DDBJ whole genome shotgun (WGS) entry which is preliminary data.</text>
</comment>
<proteinExistence type="predicted"/>